<gene>
    <name evidence="5" type="ORF">SAMN05216270_101325</name>
</gene>
<dbReference type="Proteomes" id="UP000198949">
    <property type="component" value="Unassembled WGS sequence"/>
</dbReference>
<dbReference type="InterPro" id="IPR029056">
    <property type="entry name" value="Ribokinase-like"/>
</dbReference>
<keyword evidence="1" id="KW-0808">Transferase</keyword>
<evidence type="ECO:0000259" key="4">
    <source>
        <dbReference type="Pfam" id="PF00294"/>
    </source>
</evidence>
<sequence>MSGRIVYTGNVIVDIGLAVEAIPEPGGDTIATASEITAGGGYNVMTAAVRDGATVTYAGQYGTGFFGTIVRDALAAGGFDTAQPGLPDLDSGYSVALVDASTERTFITHVGAEGRLAYEDLVRVQVDPDDLVIVSGYGLAHPVNGAALARWLPGLPEATTVVLDPSPLVAGLPAPVLDAALARTDVLSANAREARLMTPDAEKAYLGERAQALRGRLRPGGIVIVRDGGHGAWIADDHGVRLVPGFDVAAVDTTGAGDAHVGVFTAALTRGEDLDAAVRRANAAAALAVTRRGPATAPERAETDRLLREQNA</sequence>
<evidence type="ECO:0000256" key="3">
    <source>
        <dbReference type="SAM" id="MobiDB-lite"/>
    </source>
</evidence>
<evidence type="ECO:0000313" key="5">
    <source>
        <dbReference type="EMBL" id="SDD00210.1"/>
    </source>
</evidence>
<organism evidence="5 6">
    <name type="scientific">Glycomyces harbinensis</name>
    <dbReference type="NCBI Taxonomy" id="58114"/>
    <lineage>
        <taxon>Bacteria</taxon>
        <taxon>Bacillati</taxon>
        <taxon>Actinomycetota</taxon>
        <taxon>Actinomycetes</taxon>
        <taxon>Glycomycetales</taxon>
        <taxon>Glycomycetaceae</taxon>
        <taxon>Glycomyces</taxon>
    </lineage>
</organism>
<dbReference type="RefSeq" id="WP_091027391.1">
    <property type="nucleotide sequence ID" value="NZ_FNAD01000001.1"/>
</dbReference>
<feature type="compositionally biased region" description="Basic and acidic residues" evidence="3">
    <location>
        <begin position="299"/>
        <end position="312"/>
    </location>
</feature>
<dbReference type="PANTHER" id="PTHR10584:SF166">
    <property type="entry name" value="RIBOKINASE"/>
    <property type="match status" value="1"/>
</dbReference>
<feature type="region of interest" description="Disordered" evidence="3">
    <location>
        <begin position="293"/>
        <end position="312"/>
    </location>
</feature>
<dbReference type="AlphaFoldDB" id="A0A1G6R6C0"/>
<evidence type="ECO:0000313" key="6">
    <source>
        <dbReference type="Proteomes" id="UP000198949"/>
    </source>
</evidence>
<reference evidence="6" key="1">
    <citation type="submission" date="2016-10" db="EMBL/GenBank/DDBJ databases">
        <authorList>
            <person name="Varghese N."/>
            <person name="Submissions S."/>
        </authorList>
    </citation>
    <scope>NUCLEOTIDE SEQUENCE [LARGE SCALE GENOMIC DNA]</scope>
    <source>
        <strain evidence="6">CGMCC 4.3516</strain>
    </source>
</reference>
<dbReference type="OrthoDB" id="8578462at2"/>
<dbReference type="SUPFAM" id="SSF53613">
    <property type="entry name" value="Ribokinase-like"/>
    <property type="match status" value="1"/>
</dbReference>
<keyword evidence="6" id="KW-1185">Reference proteome</keyword>
<accession>A0A1G6R6C0</accession>
<dbReference type="Gene3D" id="3.40.1190.20">
    <property type="match status" value="1"/>
</dbReference>
<proteinExistence type="predicted"/>
<dbReference type="GO" id="GO:0005829">
    <property type="term" value="C:cytosol"/>
    <property type="evidence" value="ECO:0007669"/>
    <property type="project" value="TreeGrafter"/>
</dbReference>
<dbReference type="PANTHER" id="PTHR10584">
    <property type="entry name" value="SUGAR KINASE"/>
    <property type="match status" value="1"/>
</dbReference>
<evidence type="ECO:0000256" key="1">
    <source>
        <dbReference type="ARBA" id="ARBA00022679"/>
    </source>
</evidence>
<dbReference type="STRING" id="58114.SAMN05216270_101325"/>
<name>A0A1G6R6C0_9ACTN</name>
<dbReference type="Pfam" id="PF00294">
    <property type="entry name" value="PfkB"/>
    <property type="match status" value="1"/>
</dbReference>
<dbReference type="InterPro" id="IPR011611">
    <property type="entry name" value="PfkB_dom"/>
</dbReference>
<dbReference type="EMBL" id="FNAD01000001">
    <property type="protein sequence ID" value="SDD00210.1"/>
    <property type="molecule type" value="Genomic_DNA"/>
</dbReference>
<feature type="domain" description="Carbohydrate kinase PfkB" evidence="4">
    <location>
        <begin position="4"/>
        <end position="297"/>
    </location>
</feature>
<keyword evidence="2 5" id="KW-0418">Kinase</keyword>
<dbReference type="GO" id="GO:0016301">
    <property type="term" value="F:kinase activity"/>
    <property type="evidence" value="ECO:0007669"/>
    <property type="project" value="UniProtKB-KW"/>
</dbReference>
<evidence type="ECO:0000256" key="2">
    <source>
        <dbReference type="ARBA" id="ARBA00022777"/>
    </source>
</evidence>
<protein>
    <submittedName>
        <fullName evidence="5">Sugar or nucleoside kinase, ribokinase family</fullName>
    </submittedName>
</protein>